<protein>
    <recommendedName>
        <fullName evidence="4">Lipoprotein</fullName>
    </recommendedName>
</protein>
<organism evidence="2 3">
    <name type="scientific">Streptomyces incarnatus</name>
    <dbReference type="NCBI Taxonomy" id="665007"/>
    <lineage>
        <taxon>Bacteria</taxon>
        <taxon>Bacillati</taxon>
        <taxon>Actinomycetota</taxon>
        <taxon>Actinomycetes</taxon>
        <taxon>Kitasatosporales</taxon>
        <taxon>Streptomycetaceae</taxon>
        <taxon>Streptomyces</taxon>
    </lineage>
</organism>
<dbReference type="Proteomes" id="UP000035366">
    <property type="component" value="Chromosome"/>
</dbReference>
<evidence type="ECO:0000313" key="3">
    <source>
        <dbReference type="Proteomes" id="UP000035366"/>
    </source>
</evidence>
<evidence type="ECO:0000313" key="2">
    <source>
        <dbReference type="EMBL" id="AKJ15442.1"/>
    </source>
</evidence>
<evidence type="ECO:0000256" key="1">
    <source>
        <dbReference type="SAM" id="Phobius"/>
    </source>
</evidence>
<proteinExistence type="predicted"/>
<accession>A0ABN4GSE5</accession>
<keyword evidence="1" id="KW-0812">Transmembrane</keyword>
<reference evidence="2 3" key="1">
    <citation type="journal article" date="2015" name="ISME J.">
        <title>Draft Genome Sequence of Streptomyces incarnatus NRRL8089, which Produces the Nucleoside Antibiotic Sinefungin.</title>
        <authorList>
            <person name="Oshima K."/>
            <person name="Hattori M."/>
            <person name="Shimizu H."/>
            <person name="Fukuda K."/>
            <person name="Nemoto M."/>
            <person name="Inagaki K."/>
            <person name="Tamura T."/>
        </authorList>
    </citation>
    <scope>NUCLEOTIDE SEQUENCE [LARGE SCALE GENOMIC DNA]</scope>
    <source>
        <strain evidence="2 3">NRRL 8089</strain>
    </source>
</reference>
<name>A0ABN4GSE5_9ACTN</name>
<dbReference type="EMBL" id="CP011497">
    <property type="protein sequence ID" value="AKJ15442.1"/>
    <property type="molecule type" value="Genomic_DNA"/>
</dbReference>
<keyword evidence="1" id="KW-1133">Transmembrane helix</keyword>
<sequence>MRASWQRMVAVGVCGGVLSCGGLTESAVAGGDPPTISQAFAGPRPGEAIGIALLNYERKPGVRLVAESPVFAAPVRLDNPAADTGGEGVKAPIPMSAKPGSYPLVVKAGSKVVARDTIDVKPPRRPSIEVEGGEGRPGTRVNLFFDDLFPGETGTSFTARSTAFASPVRLAYDKDSWNNTRTFKALDVPVRPSLRDGSYPVWVTDADGRQKARTRLDVRSARPGDDDYLGQARGPAFFVNEGYVFSARDKGFRTAAGRTVYVKWQDAHPDPGEEEHMTATSPAFRSPAKLEFDVIKGHELDDPIFWGPARIKPGLAPGTYPVTVVSHRGRVKKTSYLTVTQDPSRRDSPKGLPTAVWLGAGIGGIALGAVAAVLVVSRRRRSATLS</sequence>
<dbReference type="PROSITE" id="PS51257">
    <property type="entry name" value="PROKAR_LIPOPROTEIN"/>
    <property type="match status" value="1"/>
</dbReference>
<keyword evidence="1" id="KW-0472">Membrane</keyword>
<feature type="transmembrane region" description="Helical" evidence="1">
    <location>
        <begin position="355"/>
        <end position="376"/>
    </location>
</feature>
<evidence type="ECO:0008006" key="4">
    <source>
        <dbReference type="Google" id="ProtNLM"/>
    </source>
</evidence>
<gene>
    <name evidence="2" type="ORF">ABB07_36890</name>
</gene>
<keyword evidence="3" id="KW-1185">Reference proteome</keyword>